<feature type="transmembrane region" description="Helical" evidence="1">
    <location>
        <begin position="140"/>
        <end position="162"/>
    </location>
</feature>
<proteinExistence type="predicted"/>
<dbReference type="InParanoid" id="W4JMX8"/>
<evidence type="ECO:0000313" key="2">
    <source>
        <dbReference type="EMBL" id="ETW74814.1"/>
    </source>
</evidence>
<dbReference type="Proteomes" id="UP000030671">
    <property type="component" value="Unassembled WGS sequence"/>
</dbReference>
<organism evidence="2 3">
    <name type="scientific">Heterobasidion irregulare (strain TC 32-1)</name>
    <dbReference type="NCBI Taxonomy" id="747525"/>
    <lineage>
        <taxon>Eukaryota</taxon>
        <taxon>Fungi</taxon>
        <taxon>Dikarya</taxon>
        <taxon>Basidiomycota</taxon>
        <taxon>Agaricomycotina</taxon>
        <taxon>Agaricomycetes</taxon>
        <taxon>Russulales</taxon>
        <taxon>Bondarzewiaceae</taxon>
        <taxon>Heterobasidion</taxon>
        <taxon>Heterobasidion annosum species complex</taxon>
    </lineage>
</organism>
<keyword evidence="1" id="KW-0472">Membrane</keyword>
<keyword evidence="1" id="KW-1133">Transmembrane helix</keyword>
<dbReference type="KEGG" id="hir:HETIRDRAFT_164964"/>
<feature type="transmembrane region" description="Helical" evidence="1">
    <location>
        <begin position="109"/>
        <end position="128"/>
    </location>
</feature>
<dbReference type="RefSeq" id="XP_009553290.1">
    <property type="nucleotide sequence ID" value="XM_009554995.1"/>
</dbReference>
<dbReference type="EMBL" id="KI925467">
    <property type="protein sequence ID" value="ETW74814.1"/>
    <property type="molecule type" value="Genomic_DNA"/>
</dbReference>
<feature type="transmembrane region" description="Helical" evidence="1">
    <location>
        <begin position="53"/>
        <end position="75"/>
    </location>
</feature>
<accession>W4JMX8</accession>
<protein>
    <submittedName>
        <fullName evidence="2">Uncharacterized protein</fullName>
    </submittedName>
</protein>
<keyword evidence="3" id="KW-1185">Reference proteome</keyword>
<gene>
    <name evidence="2" type="ORF">HETIRDRAFT_164964</name>
</gene>
<name>W4JMX8_HETIT</name>
<evidence type="ECO:0000313" key="3">
    <source>
        <dbReference type="Proteomes" id="UP000030671"/>
    </source>
</evidence>
<reference evidence="2 3" key="1">
    <citation type="journal article" date="2012" name="New Phytol.">
        <title>Insight into trade-off between wood decay and parasitism from the genome of a fungal forest pathogen.</title>
        <authorList>
            <person name="Olson A."/>
            <person name="Aerts A."/>
            <person name="Asiegbu F."/>
            <person name="Belbahri L."/>
            <person name="Bouzid O."/>
            <person name="Broberg A."/>
            <person name="Canback B."/>
            <person name="Coutinho P.M."/>
            <person name="Cullen D."/>
            <person name="Dalman K."/>
            <person name="Deflorio G."/>
            <person name="van Diepen L.T."/>
            <person name="Dunand C."/>
            <person name="Duplessis S."/>
            <person name="Durling M."/>
            <person name="Gonthier P."/>
            <person name="Grimwood J."/>
            <person name="Fossdal C.G."/>
            <person name="Hansson D."/>
            <person name="Henrissat B."/>
            <person name="Hietala A."/>
            <person name="Himmelstrand K."/>
            <person name="Hoffmeister D."/>
            <person name="Hogberg N."/>
            <person name="James T.Y."/>
            <person name="Karlsson M."/>
            <person name="Kohler A."/>
            <person name="Kues U."/>
            <person name="Lee Y.H."/>
            <person name="Lin Y.C."/>
            <person name="Lind M."/>
            <person name="Lindquist E."/>
            <person name="Lombard V."/>
            <person name="Lucas S."/>
            <person name="Lunden K."/>
            <person name="Morin E."/>
            <person name="Murat C."/>
            <person name="Park J."/>
            <person name="Raffaello T."/>
            <person name="Rouze P."/>
            <person name="Salamov A."/>
            <person name="Schmutz J."/>
            <person name="Solheim H."/>
            <person name="Stahlberg J."/>
            <person name="Velez H."/>
            <person name="de Vries R.P."/>
            <person name="Wiebenga A."/>
            <person name="Woodward S."/>
            <person name="Yakovlev I."/>
            <person name="Garbelotto M."/>
            <person name="Martin F."/>
            <person name="Grigoriev I.V."/>
            <person name="Stenlid J."/>
        </authorList>
    </citation>
    <scope>NUCLEOTIDE SEQUENCE [LARGE SCALE GENOMIC DNA]</scope>
    <source>
        <strain evidence="2 3">TC 32-1</strain>
    </source>
</reference>
<dbReference type="GeneID" id="20667955"/>
<evidence type="ECO:0000256" key="1">
    <source>
        <dbReference type="SAM" id="Phobius"/>
    </source>
</evidence>
<dbReference type="AlphaFoldDB" id="W4JMX8"/>
<keyword evidence="1" id="KW-0812">Transmembrane</keyword>
<dbReference type="HOGENOM" id="CLU_035509_17_0_1"/>
<feature type="transmembrane region" description="Helical" evidence="1">
    <location>
        <begin position="20"/>
        <end position="41"/>
    </location>
</feature>
<sequence>MDSSQVQLGKNLSGEFCHNLYTSNGWLIVFGIAVAEGIIILRTWAMWGRNKIIGIFLLGLFFASLIAASVALALFQKSTHFIPISSLGPLSTGKGCLADRANIDVVGTYASFTAFDTVIVCLTVFKGLQLTKVSPSNSNLVLILYRDGMLFYITLFGSYQIMS</sequence>
<dbReference type="OrthoDB" id="3350812at2759"/>